<evidence type="ECO:0000313" key="1">
    <source>
        <dbReference type="EMBL" id="MFD2934874.1"/>
    </source>
</evidence>
<protein>
    <recommendedName>
        <fullName evidence="3">Transposase</fullName>
    </recommendedName>
</protein>
<keyword evidence="2" id="KW-1185">Reference proteome</keyword>
<dbReference type="Proteomes" id="UP001597512">
    <property type="component" value="Unassembled WGS sequence"/>
</dbReference>
<gene>
    <name evidence="1" type="ORF">ACFS25_13850</name>
</gene>
<organism evidence="1 2">
    <name type="scientific">Spirosoma flavum</name>
    <dbReference type="NCBI Taxonomy" id="2048557"/>
    <lineage>
        <taxon>Bacteria</taxon>
        <taxon>Pseudomonadati</taxon>
        <taxon>Bacteroidota</taxon>
        <taxon>Cytophagia</taxon>
        <taxon>Cytophagales</taxon>
        <taxon>Cytophagaceae</taxon>
        <taxon>Spirosoma</taxon>
    </lineage>
</organism>
<name>A0ABW6AJT3_9BACT</name>
<accession>A0ABW6AJT3</accession>
<evidence type="ECO:0000313" key="2">
    <source>
        <dbReference type="Proteomes" id="UP001597512"/>
    </source>
</evidence>
<dbReference type="Gene3D" id="1.50.10.10">
    <property type="match status" value="1"/>
</dbReference>
<comment type="caution">
    <text evidence="1">The sequence shown here is derived from an EMBL/GenBank/DDBJ whole genome shotgun (WGS) entry which is preliminary data.</text>
</comment>
<dbReference type="RefSeq" id="WP_381501713.1">
    <property type="nucleotide sequence ID" value="NZ_JBHUOM010000007.1"/>
</dbReference>
<dbReference type="EMBL" id="JBHUOM010000007">
    <property type="protein sequence ID" value="MFD2934874.1"/>
    <property type="molecule type" value="Genomic_DNA"/>
</dbReference>
<proteinExistence type="predicted"/>
<dbReference type="InterPro" id="IPR012341">
    <property type="entry name" value="6hp_glycosidase-like_sf"/>
</dbReference>
<sequence>MAIARGVKYSWLKAKTCKSIAQKGWDALKTEIEPDGNRPPNLHGHDVFGRRYVL</sequence>
<reference evidence="2" key="1">
    <citation type="journal article" date="2019" name="Int. J. Syst. Evol. Microbiol.">
        <title>The Global Catalogue of Microorganisms (GCM) 10K type strain sequencing project: providing services to taxonomists for standard genome sequencing and annotation.</title>
        <authorList>
            <consortium name="The Broad Institute Genomics Platform"/>
            <consortium name="The Broad Institute Genome Sequencing Center for Infectious Disease"/>
            <person name="Wu L."/>
            <person name="Ma J."/>
        </authorList>
    </citation>
    <scope>NUCLEOTIDE SEQUENCE [LARGE SCALE GENOMIC DNA]</scope>
    <source>
        <strain evidence="2">KCTC 52490</strain>
    </source>
</reference>
<evidence type="ECO:0008006" key="3">
    <source>
        <dbReference type="Google" id="ProtNLM"/>
    </source>
</evidence>